<sequence length="145" mass="14105">MLGSAADALRQALPGAGGFDGGQLAAVAGGGVGPEGGAQGGARAGGGGPAVCGPGRREGAAERPAVVRGQLRSAADALQKALRLVRGGGRAADINSELSAAGTFVDTCQDSFDEFPDVDGSPLANVQTNLSRLVSNSLNLAAALH</sequence>
<gene>
    <name evidence="3" type="ORF">CB5_LOCUS6920</name>
</gene>
<protein>
    <recommendedName>
        <fullName evidence="2">Pectinesterase inhibitor domain-containing protein</fullName>
    </recommendedName>
</protein>
<feature type="region of interest" description="Disordered" evidence="1">
    <location>
        <begin position="38"/>
        <end position="64"/>
    </location>
</feature>
<dbReference type="EMBL" id="LR862143">
    <property type="protein sequence ID" value="CAD1823709.1"/>
    <property type="molecule type" value="Genomic_DNA"/>
</dbReference>
<accession>A0A6V7NYT0</accession>
<reference evidence="3" key="1">
    <citation type="submission" date="2020-07" db="EMBL/GenBank/DDBJ databases">
        <authorList>
            <person name="Lin J."/>
        </authorList>
    </citation>
    <scope>NUCLEOTIDE SEQUENCE</scope>
</reference>
<name>A0A6V7NYT0_ANACO</name>
<organism evidence="3">
    <name type="scientific">Ananas comosus var. bracteatus</name>
    <name type="common">red pineapple</name>
    <dbReference type="NCBI Taxonomy" id="296719"/>
    <lineage>
        <taxon>Eukaryota</taxon>
        <taxon>Viridiplantae</taxon>
        <taxon>Streptophyta</taxon>
        <taxon>Embryophyta</taxon>
        <taxon>Tracheophyta</taxon>
        <taxon>Spermatophyta</taxon>
        <taxon>Magnoliopsida</taxon>
        <taxon>Liliopsida</taxon>
        <taxon>Poales</taxon>
        <taxon>Bromeliaceae</taxon>
        <taxon>Bromelioideae</taxon>
        <taxon>Ananas</taxon>
    </lineage>
</organism>
<dbReference type="InterPro" id="IPR006501">
    <property type="entry name" value="Pectinesterase_inhib_dom"/>
</dbReference>
<evidence type="ECO:0000313" key="3">
    <source>
        <dbReference type="EMBL" id="CAD1823709.1"/>
    </source>
</evidence>
<proteinExistence type="predicted"/>
<dbReference type="GO" id="GO:0004857">
    <property type="term" value="F:enzyme inhibitor activity"/>
    <property type="evidence" value="ECO:0007669"/>
    <property type="project" value="InterPro"/>
</dbReference>
<dbReference type="InterPro" id="IPR035513">
    <property type="entry name" value="Invertase/methylesterase_inhib"/>
</dbReference>
<feature type="domain" description="Pectinesterase inhibitor" evidence="2">
    <location>
        <begin position="71"/>
        <end position="140"/>
    </location>
</feature>
<dbReference type="AlphaFoldDB" id="A0A6V7NYT0"/>
<dbReference type="Pfam" id="PF04043">
    <property type="entry name" value="PMEI"/>
    <property type="match status" value="1"/>
</dbReference>
<evidence type="ECO:0000259" key="2">
    <source>
        <dbReference type="Pfam" id="PF04043"/>
    </source>
</evidence>
<evidence type="ECO:0000256" key="1">
    <source>
        <dbReference type="SAM" id="MobiDB-lite"/>
    </source>
</evidence>
<dbReference type="Gene3D" id="1.20.140.40">
    <property type="entry name" value="Invertase/pectin methylesterase inhibitor family protein"/>
    <property type="match status" value="1"/>
</dbReference>
<dbReference type="SUPFAM" id="SSF101148">
    <property type="entry name" value="Plant invertase/pectin methylesterase inhibitor"/>
    <property type="match status" value="1"/>
</dbReference>
<feature type="compositionally biased region" description="Gly residues" evidence="1">
    <location>
        <begin position="38"/>
        <end position="50"/>
    </location>
</feature>